<accession>A0A975H5T5</accession>
<sequence length="56" mass="6227">MDSKLKIVELALGYLTADERHQARMMLAANASVHTVCITLNDFRRTLAQIDDVVPA</sequence>
<keyword evidence="2" id="KW-1185">Reference proteome</keyword>
<protein>
    <submittedName>
        <fullName evidence="1">Uncharacterized protein</fullName>
    </submittedName>
</protein>
<organism evidence="1 2">
    <name type="scientific">Ottowia testudinis</name>
    <dbReference type="NCBI Taxonomy" id="2816950"/>
    <lineage>
        <taxon>Bacteria</taxon>
        <taxon>Pseudomonadati</taxon>
        <taxon>Pseudomonadota</taxon>
        <taxon>Betaproteobacteria</taxon>
        <taxon>Burkholderiales</taxon>
        <taxon>Comamonadaceae</taxon>
        <taxon>Ottowia</taxon>
    </lineage>
</organism>
<reference evidence="1" key="1">
    <citation type="submission" date="2021-03" db="EMBL/GenBank/DDBJ databases">
        <title>Ottowia sp. 27C isolated from the cloaca of a Giant Asian pond turtle (Heosemys grandis).</title>
        <authorList>
            <person name="Spergser J."/>
            <person name="Busse H.-J."/>
        </authorList>
    </citation>
    <scope>NUCLEOTIDE SEQUENCE</scope>
    <source>
        <strain evidence="1">27C</strain>
    </source>
</reference>
<dbReference type="KEGG" id="otd:J1M35_20110"/>
<dbReference type="AlphaFoldDB" id="A0A975H5T5"/>
<name>A0A975H5T5_9BURK</name>
<proteinExistence type="predicted"/>
<dbReference type="Proteomes" id="UP000663903">
    <property type="component" value="Chromosome"/>
</dbReference>
<gene>
    <name evidence="1" type="ORF">J1M35_20110</name>
</gene>
<evidence type="ECO:0000313" key="1">
    <source>
        <dbReference type="EMBL" id="QTD45287.1"/>
    </source>
</evidence>
<dbReference type="EMBL" id="CP071796">
    <property type="protein sequence ID" value="QTD45287.1"/>
    <property type="molecule type" value="Genomic_DNA"/>
</dbReference>
<dbReference type="RefSeq" id="WP_208009037.1">
    <property type="nucleotide sequence ID" value="NZ_CP071796.1"/>
</dbReference>
<evidence type="ECO:0000313" key="2">
    <source>
        <dbReference type="Proteomes" id="UP000663903"/>
    </source>
</evidence>